<dbReference type="EMBL" id="BOOU01000041">
    <property type="protein sequence ID" value="GII77732.1"/>
    <property type="molecule type" value="Genomic_DNA"/>
</dbReference>
<evidence type="ECO:0000313" key="2">
    <source>
        <dbReference type="EMBL" id="GII77732.1"/>
    </source>
</evidence>
<dbReference type="Pfam" id="PF12642">
    <property type="entry name" value="TpcC"/>
    <property type="match status" value="1"/>
</dbReference>
<dbReference type="Proteomes" id="UP000655287">
    <property type="component" value="Unassembled WGS sequence"/>
</dbReference>
<proteinExistence type="predicted"/>
<name>A0A919R135_9ACTN</name>
<dbReference type="Gene3D" id="3.10.450.540">
    <property type="match status" value="2"/>
</dbReference>
<sequence>MWIGRAVLWALIVVIVVNGVRAPIERFTQGDQPTGAPVAPTSSGFPEAEAAAFANQFALVYLNFDGTKPDQRIQRLKPFVAEGVEQLGWNGLGRMGAGAAQFSGIEVLDKQNAVVTVVVQSEAQRWKLSVPLYYADGRFVVNGRPALLPAGGAAAPPQQPEPDRDESTEAELRPQLEGFFKAYAAGDDTQLQRFVAQGVTLDGFGGKVTLDDLASVVAPPGGTTREVMAKVVWSLAGSGSPSPGPNSTDPAAQAGTLEQAYRLTVEKQGDNWYVKDIRGATRPVE</sequence>
<organism evidence="2 3">
    <name type="scientific">Sphaerisporangium rufum</name>
    <dbReference type="NCBI Taxonomy" id="1381558"/>
    <lineage>
        <taxon>Bacteria</taxon>
        <taxon>Bacillati</taxon>
        <taxon>Actinomycetota</taxon>
        <taxon>Actinomycetes</taxon>
        <taxon>Streptosporangiales</taxon>
        <taxon>Streptosporangiaceae</taxon>
        <taxon>Sphaerisporangium</taxon>
    </lineage>
</organism>
<gene>
    <name evidence="2" type="ORF">Sru01_27140</name>
</gene>
<dbReference type="CDD" id="cd16428">
    <property type="entry name" value="TcpC_C"/>
    <property type="match status" value="1"/>
</dbReference>
<evidence type="ECO:0008006" key="4">
    <source>
        <dbReference type="Google" id="ProtNLM"/>
    </source>
</evidence>
<protein>
    <recommendedName>
        <fullName evidence="4">Conjugal transfer protein</fullName>
    </recommendedName>
</protein>
<evidence type="ECO:0000313" key="3">
    <source>
        <dbReference type="Proteomes" id="UP000655287"/>
    </source>
</evidence>
<dbReference type="InterPro" id="IPR024735">
    <property type="entry name" value="TcpC"/>
</dbReference>
<comment type="caution">
    <text evidence="2">The sequence shown here is derived from an EMBL/GenBank/DDBJ whole genome shotgun (WGS) entry which is preliminary data.</text>
</comment>
<dbReference type="InterPro" id="IPR035628">
    <property type="entry name" value="TcpC_C"/>
</dbReference>
<dbReference type="AlphaFoldDB" id="A0A919R135"/>
<evidence type="ECO:0000256" key="1">
    <source>
        <dbReference type="SAM" id="MobiDB-lite"/>
    </source>
</evidence>
<dbReference type="CDD" id="cd16386">
    <property type="entry name" value="TcpC_N"/>
    <property type="match status" value="1"/>
</dbReference>
<accession>A0A919R135</accession>
<reference evidence="2" key="1">
    <citation type="submission" date="2021-01" db="EMBL/GenBank/DDBJ databases">
        <title>Whole genome shotgun sequence of Sphaerisporangium rufum NBRC 109079.</title>
        <authorList>
            <person name="Komaki H."/>
            <person name="Tamura T."/>
        </authorList>
    </citation>
    <scope>NUCLEOTIDE SEQUENCE</scope>
    <source>
        <strain evidence="2">NBRC 109079</strain>
    </source>
</reference>
<keyword evidence="3" id="KW-1185">Reference proteome</keyword>
<feature type="region of interest" description="Disordered" evidence="1">
    <location>
        <begin position="150"/>
        <end position="169"/>
    </location>
</feature>